<name>A0ABR9RRG7_9ACTN</name>
<dbReference type="InterPro" id="IPR019587">
    <property type="entry name" value="Polyketide_cyclase/dehydratase"/>
</dbReference>
<dbReference type="RefSeq" id="WP_193637488.1">
    <property type="nucleotide sequence ID" value="NZ_JADCSA010000004.1"/>
</dbReference>
<dbReference type="Proteomes" id="UP000756387">
    <property type="component" value="Unassembled WGS sequence"/>
</dbReference>
<dbReference type="SUPFAM" id="SSF55961">
    <property type="entry name" value="Bet v1-like"/>
    <property type="match status" value="1"/>
</dbReference>
<evidence type="ECO:0000313" key="2">
    <source>
        <dbReference type="Proteomes" id="UP000756387"/>
    </source>
</evidence>
<dbReference type="EMBL" id="JADCSA010000004">
    <property type="protein sequence ID" value="MBE7324161.1"/>
    <property type="molecule type" value="Genomic_DNA"/>
</dbReference>
<reference evidence="1 2" key="1">
    <citation type="submission" date="2020-10" db="EMBL/GenBank/DDBJ databases">
        <title>Nocardioides sp. isolated from sludge.</title>
        <authorList>
            <person name="Zhang X."/>
        </authorList>
    </citation>
    <scope>NUCLEOTIDE SEQUENCE [LARGE SCALE GENOMIC DNA]</scope>
    <source>
        <strain evidence="1 2">Y6</strain>
    </source>
</reference>
<comment type="caution">
    <text evidence="1">The sequence shown here is derived from an EMBL/GenBank/DDBJ whole genome shotgun (WGS) entry which is preliminary data.</text>
</comment>
<protein>
    <submittedName>
        <fullName evidence="1">SRPBCC family protein</fullName>
    </submittedName>
</protein>
<organism evidence="1 2">
    <name type="scientific">Nocardioides malaquae</name>
    <dbReference type="NCBI Taxonomy" id="2773426"/>
    <lineage>
        <taxon>Bacteria</taxon>
        <taxon>Bacillati</taxon>
        <taxon>Actinomycetota</taxon>
        <taxon>Actinomycetes</taxon>
        <taxon>Propionibacteriales</taxon>
        <taxon>Nocardioidaceae</taxon>
        <taxon>Nocardioides</taxon>
    </lineage>
</organism>
<proteinExistence type="predicted"/>
<dbReference type="InterPro" id="IPR023393">
    <property type="entry name" value="START-like_dom_sf"/>
</dbReference>
<keyword evidence="2" id="KW-1185">Reference proteome</keyword>
<gene>
    <name evidence="1" type="ORF">IEQ44_05810</name>
</gene>
<sequence>MAVVHRFHEAWHVAAPPDQVARTLSDLAGYPSWWPEVVAVAALGGDSARVLCRSRLPYTLDLVLTAVTREAPRLEVTVEGHLEGWVRFDLVPDPGPRGTAEGTLLDFHQEVVATGWLGAASRPLRPVLHWNHHRMMQGCRDGLARHLTVGARQAGPPPVSL</sequence>
<dbReference type="Pfam" id="PF10604">
    <property type="entry name" value="Polyketide_cyc2"/>
    <property type="match status" value="1"/>
</dbReference>
<dbReference type="Gene3D" id="3.30.530.20">
    <property type="match status" value="1"/>
</dbReference>
<accession>A0ABR9RRG7</accession>
<evidence type="ECO:0000313" key="1">
    <source>
        <dbReference type="EMBL" id="MBE7324161.1"/>
    </source>
</evidence>